<dbReference type="GO" id="GO:0004888">
    <property type="term" value="F:transmembrane signaling receptor activity"/>
    <property type="evidence" value="ECO:0007669"/>
    <property type="project" value="InterPro"/>
</dbReference>
<feature type="transmembrane region" description="Helical" evidence="4">
    <location>
        <begin position="72"/>
        <end position="93"/>
    </location>
</feature>
<dbReference type="RefSeq" id="WP_149424912.1">
    <property type="nucleotide sequence ID" value="NZ_CP022579.1"/>
</dbReference>
<dbReference type="CDD" id="cd06225">
    <property type="entry name" value="HAMP"/>
    <property type="match status" value="1"/>
</dbReference>
<feature type="domain" description="HAMP" evidence="6">
    <location>
        <begin position="95"/>
        <end position="149"/>
    </location>
</feature>
<dbReference type="KEGG" id="otr:OTERR_07500"/>
<dbReference type="Proteomes" id="UP000323671">
    <property type="component" value="Chromosome"/>
</dbReference>
<dbReference type="SMART" id="SM00304">
    <property type="entry name" value="HAMP"/>
    <property type="match status" value="2"/>
</dbReference>
<gene>
    <name evidence="7" type="primary">mcp</name>
    <name evidence="7" type="ORF">OTERR_07500</name>
</gene>
<dbReference type="EMBL" id="CP022579">
    <property type="protein sequence ID" value="QEL64226.1"/>
    <property type="molecule type" value="Genomic_DNA"/>
</dbReference>
<dbReference type="AlphaFoldDB" id="A0A5C1E5M1"/>
<dbReference type="GO" id="GO:0007165">
    <property type="term" value="P:signal transduction"/>
    <property type="evidence" value="ECO:0007669"/>
    <property type="project" value="UniProtKB-KW"/>
</dbReference>
<keyword evidence="4" id="KW-0472">Membrane</keyword>
<keyword evidence="4" id="KW-0812">Transmembrane</keyword>
<dbReference type="PROSITE" id="PS50885">
    <property type="entry name" value="HAMP"/>
    <property type="match status" value="1"/>
</dbReference>
<keyword evidence="8" id="KW-1185">Reference proteome</keyword>
<dbReference type="PROSITE" id="PS50111">
    <property type="entry name" value="CHEMOTAXIS_TRANSDUC_2"/>
    <property type="match status" value="1"/>
</dbReference>
<dbReference type="PANTHER" id="PTHR32089:SF112">
    <property type="entry name" value="LYSOZYME-LIKE PROTEIN-RELATED"/>
    <property type="match status" value="1"/>
</dbReference>
<reference evidence="7 8" key="1">
    <citation type="submission" date="2017-07" db="EMBL/GenBank/DDBJ databases">
        <title>Complete genome sequence of Oryzomicrobium terrae TPP412.</title>
        <authorList>
            <person name="Chiu L.-W."/>
            <person name="Lo K.-J."/>
            <person name="Tsai Y.-M."/>
            <person name="Lin S.-S."/>
            <person name="Kuo C.-H."/>
            <person name="Liu C.-T."/>
        </authorList>
    </citation>
    <scope>NUCLEOTIDE SEQUENCE [LARGE SCALE GENOMIC DNA]</scope>
    <source>
        <strain evidence="7 8">TPP412</strain>
    </source>
</reference>
<protein>
    <submittedName>
        <fullName evidence="7">Methyl-accepting chemotaxis protein</fullName>
    </submittedName>
</protein>
<evidence type="ECO:0000256" key="1">
    <source>
        <dbReference type="ARBA" id="ARBA00023224"/>
    </source>
</evidence>
<comment type="similarity">
    <text evidence="2">Belongs to the methyl-accepting chemotaxis (MCP) protein family.</text>
</comment>
<feature type="transmembrane region" description="Helical" evidence="4">
    <location>
        <begin position="23"/>
        <end position="42"/>
    </location>
</feature>
<dbReference type="SMART" id="SM00283">
    <property type="entry name" value="MA"/>
    <property type="match status" value="1"/>
</dbReference>
<sequence>MKTFWQLYDWVERTFWNTLTKKLMSFLLLFLLNLFYLGVYLYQQHAVEAALQSAAVAPEVLRGVSAAFDQGWWVMLAVTAVALVWNVLQIAYLRYLIVRPIRTTTQIFDEIGRGEGDFSRDLPVTTHDELRELSESYNRFADKMRQIISEVRKMSVNIAREAVVVRKSMGETAQGAVRQGEITEQVFDSSSEAIRAIQEVTASAELISRSTDTNLQSARGSLGEMLEIVGKVQGVSDKLMRFNDTVGNLSQRSDSIRQIAALIKEIADQTNLLALNAAIEAARAGEAGRGFAVVADEVRKLAERVNVATQEITQNINDMIGLVKETQVENEVINSDIGQTRAVVERSSEQFRGMVQDFEHTSDQLNQIAAAMEQLSATNAQVHGNVTQIHTLSADVSRHMSDSERSAVELMQATEGVQELVSRFKIGRGTFDYNVEQVRAFRDRIQAALEAMRQRGIDVFDRNYRAVAGTNPQKYRVAYDEDFMRDCQGLLDDALANIKGGAFAVAVDTNGYLTAHNAKFSNPLTGDYQTDLVGNRTRRKFESPTELRAARNTNPMLLQTYIRDTGELLCDIAMPVMVDGRHWGNVRVGCNSNVLLDA</sequence>
<accession>A0A5C1E5M1</accession>
<dbReference type="Gene3D" id="1.10.287.950">
    <property type="entry name" value="Methyl-accepting chemotaxis protein"/>
    <property type="match status" value="1"/>
</dbReference>
<dbReference type="InterPro" id="IPR004089">
    <property type="entry name" value="MCPsignal_dom"/>
</dbReference>
<dbReference type="PRINTS" id="PR00260">
    <property type="entry name" value="CHEMTRNSDUCR"/>
</dbReference>
<dbReference type="SUPFAM" id="SSF58104">
    <property type="entry name" value="Methyl-accepting chemotaxis protein (MCP) signaling domain"/>
    <property type="match status" value="1"/>
</dbReference>
<proteinExistence type="inferred from homology"/>
<evidence type="ECO:0000256" key="3">
    <source>
        <dbReference type="PROSITE-ProRule" id="PRU00284"/>
    </source>
</evidence>
<evidence type="ECO:0000256" key="4">
    <source>
        <dbReference type="SAM" id="Phobius"/>
    </source>
</evidence>
<dbReference type="InterPro" id="IPR003660">
    <property type="entry name" value="HAMP_dom"/>
</dbReference>
<dbReference type="GO" id="GO:0016020">
    <property type="term" value="C:membrane"/>
    <property type="evidence" value="ECO:0007669"/>
    <property type="project" value="InterPro"/>
</dbReference>
<evidence type="ECO:0000313" key="8">
    <source>
        <dbReference type="Proteomes" id="UP000323671"/>
    </source>
</evidence>
<evidence type="ECO:0000256" key="2">
    <source>
        <dbReference type="ARBA" id="ARBA00029447"/>
    </source>
</evidence>
<evidence type="ECO:0000259" key="6">
    <source>
        <dbReference type="PROSITE" id="PS50885"/>
    </source>
</evidence>
<feature type="domain" description="Methyl-accepting transducer" evidence="5">
    <location>
        <begin position="154"/>
        <end position="390"/>
    </location>
</feature>
<evidence type="ECO:0000259" key="5">
    <source>
        <dbReference type="PROSITE" id="PS50111"/>
    </source>
</evidence>
<evidence type="ECO:0000313" key="7">
    <source>
        <dbReference type="EMBL" id="QEL64226.1"/>
    </source>
</evidence>
<dbReference type="PANTHER" id="PTHR32089">
    <property type="entry name" value="METHYL-ACCEPTING CHEMOTAXIS PROTEIN MCPB"/>
    <property type="match status" value="1"/>
</dbReference>
<keyword evidence="1 3" id="KW-0807">Transducer</keyword>
<organism evidence="7 8">
    <name type="scientific">Oryzomicrobium terrae</name>
    <dbReference type="NCBI Taxonomy" id="1735038"/>
    <lineage>
        <taxon>Bacteria</taxon>
        <taxon>Pseudomonadati</taxon>
        <taxon>Pseudomonadota</taxon>
        <taxon>Betaproteobacteria</taxon>
        <taxon>Rhodocyclales</taxon>
        <taxon>Rhodocyclaceae</taxon>
        <taxon>Oryzomicrobium</taxon>
    </lineage>
</organism>
<name>A0A5C1E5M1_9RHOO</name>
<keyword evidence="4" id="KW-1133">Transmembrane helix</keyword>
<dbReference type="Pfam" id="PF00672">
    <property type="entry name" value="HAMP"/>
    <property type="match status" value="1"/>
</dbReference>
<dbReference type="Pfam" id="PF00015">
    <property type="entry name" value="MCPsignal"/>
    <property type="match status" value="1"/>
</dbReference>
<dbReference type="GO" id="GO:0006935">
    <property type="term" value="P:chemotaxis"/>
    <property type="evidence" value="ECO:0007669"/>
    <property type="project" value="InterPro"/>
</dbReference>
<dbReference type="InterPro" id="IPR004090">
    <property type="entry name" value="Chemotax_Me-accpt_rcpt"/>
</dbReference>